<organism evidence="1 2">
    <name type="scientific">Cucumis sativus</name>
    <name type="common">Cucumber</name>
    <dbReference type="NCBI Taxonomy" id="3659"/>
    <lineage>
        <taxon>Eukaryota</taxon>
        <taxon>Viridiplantae</taxon>
        <taxon>Streptophyta</taxon>
        <taxon>Embryophyta</taxon>
        <taxon>Tracheophyta</taxon>
        <taxon>Spermatophyta</taxon>
        <taxon>Magnoliopsida</taxon>
        <taxon>eudicotyledons</taxon>
        <taxon>Gunneridae</taxon>
        <taxon>Pentapetalae</taxon>
        <taxon>rosids</taxon>
        <taxon>fabids</taxon>
        <taxon>Cucurbitales</taxon>
        <taxon>Cucurbitaceae</taxon>
        <taxon>Benincaseae</taxon>
        <taxon>Cucumis</taxon>
    </lineage>
</organism>
<evidence type="ECO:0000313" key="1">
    <source>
        <dbReference type="EMBL" id="KGN62257.1"/>
    </source>
</evidence>
<keyword evidence="2" id="KW-1185">Reference proteome</keyword>
<reference evidence="1 2" key="1">
    <citation type="journal article" date="2009" name="Nat. Genet.">
        <title>The genome of the cucumber, Cucumis sativus L.</title>
        <authorList>
            <person name="Huang S."/>
            <person name="Li R."/>
            <person name="Zhang Z."/>
            <person name="Li L."/>
            <person name="Gu X."/>
            <person name="Fan W."/>
            <person name="Lucas W.J."/>
            <person name="Wang X."/>
            <person name="Xie B."/>
            <person name="Ni P."/>
            <person name="Ren Y."/>
            <person name="Zhu H."/>
            <person name="Li J."/>
            <person name="Lin K."/>
            <person name="Jin W."/>
            <person name="Fei Z."/>
            <person name="Li G."/>
            <person name="Staub J."/>
            <person name="Kilian A."/>
            <person name="van der Vossen E.A."/>
            <person name="Wu Y."/>
            <person name="Guo J."/>
            <person name="He J."/>
            <person name="Jia Z."/>
            <person name="Ren Y."/>
            <person name="Tian G."/>
            <person name="Lu Y."/>
            <person name="Ruan J."/>
            <person name="Qian W."/>
            <person name="Wang M."/>
            <person name="Huang Q."/>
            <person name="Li B."/>
            <person name="Xuan Z."/>
            <person name="Cao J."/>
            <person name="Asan"/>
            <person name="Wu Z."/>
            <person name="Zhang J."/>
            <person name="Cai Q."/>
            <person name="Bai Y."/>
            <person name="Zhao B."/>
            <person name="Han Y."/>
            <person name="Li Y."/>
            <person name="Li X."/>
            <person name="Wang S."/>
            <person name="Shi Q."/>
            <person name="Liu S."/>
            <person name="Cho W.K."/>
            <person name="Kim J.Y."/>
            <person name="Xu Y."/>
            <person name="Heller-Uszynska K."/>
            <person name="Miao H."/>
            <person name="Cheng Z."/>
            <person name="Zhang S."/>
            <person name="Wu J."/>
            <person name="Yang Y."/>
            <person name="Kang H."/>
            <person name="Li M."/>
            <person name="Liang H."/>
            <person name="Ren X."/>
            <person name="Shi Z."/>
            <person name="Wen M."/>
            <person name="Jian M."/>
            <person name="Yang H."/>
            <person name="Zhang G."/>
            <person name="Yang Z."/>
            <person name="Chen R."/>
            <person name="Liu S."/>
            <person name="Li J."/>
            <person name="Ma L."/>
            <person name="Liu H."/>
            <person name="Zhou Y."/>
            <person name="Zhao J."/>
            <person name="Fang X."/>
            <person name="Li G."/>
            <person name="Fang L."/>
            <person name="Li Y."/>
            <person name="Liu D."/>
            <person name="Zheng H."/>
            <person name="Zhang Y."/>
            <person name="Qin N."/>
            <person name="Li Z."/>
            <person name="Yang G."/>
            <person name="Yang S."/>
            <person name="Bolund L."/>
            <person name="Kristiansen K."/>
            <person name="Zheng H."/>
            <person name="Li S."/>
            <person name="Zhang X."/>
            <person name="Yang H."/>
            <person name="Wang J."/>
            <person name="Sun R."/>
            <person name="Zhang B."/>
            <person name="Jiang S."/>
            <person name="Wang J."/>
            <person name="Du Y."/>
            <person name="Li S."/>
        </authorList>
    </citation>
    <scope>NUCLEOTIDE SEQUENCE [LARGE SCALE GENOMIC DNA]</scope>
    <source>
        <strain evidence="2">cv. 9930</strain>
    </source>
</reference>
<dbReference type="AlphaFoldDB" id="A0A0A0LN75"/>
<gene>
    <name evidence="1" type="ORF">Csa_2G345980</name>
</gene>
<reference evidence="1 2" key="2">
    <citation type="journal article" date="2009" name="PLoS ONE">
        <title>An integrated genetic and cytogenetic map of the cucumber genome.</title>
        <authorList>
            <person name="Ren Y."/>
            <person name="Zhang Z."/>
            <person name="Liu J."/>
            <person name="Staub J.E."/>
            <person name="Han Y."/>
            <person name="Cheng Z."/>
            <person name="Li X."/>
            <person name="Lu J."/>
            <person name="Miao H."/>
            <person name="Kang H."/>
            <person name="Xie B."/>
            <person name="Gu X."/>
            <person name="Wang X."/>
            <person name="Du Y."/>
            <person name="Jin W."/>
            <person name="Huang S."/>
        </authorList>
    </citation>
    <scope>NUCLEOTIDE SEQUENCE [LARGE SCALE GENOMIC DNA]</scope>
    <source>
        <strain evidence="2">cv. 9930</strain>
    </source>
</reference>
<reference evidence="1 2" key="4">
    <citation type="journal article" date="2011" name="BMC Genomics">
        <title>RNA-Seq improves annotation of protein-coding genes in the cucumber genome.</title>
        <authorList>
            <person name="Li Z."/>
            <person name="Zhang Z."/>
            <person name="Yan P."/>
            <person name="Huang S."/>
            <person name="Fei Z."/>
            <person name="Lin K."/>
        </authorList>
    </citation>
    <scope>NUCLEOTIDE SEQUENCE [LARGE SCALE GENOMIC DNA]</scope>
    <source>
        <strain evidence="2">cv. 9930</strain>
    </source>
</reference>
<sequence>MRHVINEKLELNGQKLRGTGNIKSSPALRKRIKNDIEPVKRLSFITTLLDPVRLLHQNQYSYNEPTPPLSTNSQGPKEREIAICNMDLSDYSHRCFCDLMF</sequence>
<proteinExistence type="predicted"/>
<reference evidence="1 2" key="3">
    <citation type="journal article" date="2010" name="BMC Genomics">
        <title>Transcriptome sequencing and comparative analysis of cucumber flowers with different sex types.</title>
        <authorList>
            <person name="Guo S."/>
            <person name="Zheng Y."/>
            <person name="Joung J.G."/>
            <person name="Liu S."/>
            <person name="Zhang Z."/>
            <person name="Crasta O.R."/>
            <person name="Sobral B.W."/>
            <person name="Xu Y."/>
            <person name="Huang S."/>
            <person name="Fei Z."/>
        </authorList>
    </citation>
    <scope>NUCLEOTIDE SEQUENCE [LARGE SCALE GENOMIC DNA]</scope>
    <source>
        <strain evidence="2">cv. 9930</strain>
    </source>
</reference>
<accession>A0A0A0LN75</accession>
<dbReference type="Proteomes" id="UP000029981">
    <property type="component" value="Chromosome 2"/>
</dbReference>
<name>A0A0A0LN75_CUCSA</name>
<dbReference type="EMBL" id="CM002923">
    <property type="protein sequence ID" value="KGN62257.1"/>
    <property type="molecule type" value="Genomic_DNA"/>
</dbReference>
<protein>
    <submittedName>
        <fullName evidence="1">Uncharacterized protein</fullName>
    </submittedName>
</protein>
<evidence type="ECO:0000313" key="2">
    <source>
        <dbReference type="Proteomes" id="UP000029981"/>
    </source>
</evidence>
<dbReference type="Gramene" id="KGN62257">
    <property type="protein sequence ID" value="KGN62257"/>
    <property type="gene ID" value="Csa_2G345980"/>
</dbReference>